<dbReference type="GO" id="GO:1901238">
    <property type="term" value="F:ABC-type tungstate transporter activity"/>
    <property type="evidence" value="ECO:0007669"/>
    <property type="project" value="UniProtKB-EC"/>
</dbReference>
<dbReference type="EMBL" id="PGCK01000003">
    <property type="protein sequence ID" value="MCD1294288.1"/>
    <property type="molecule type" value="Genomic_DNA"/>
</dbReference>
<name>A0AAP2RBC6_9EURY</name>
<keyword evidence="9" id="KW-0406">Ion transport</keyword>
<keyword evidence="8" id="KW-0408">Iron</keyword>
<accession>A0AAP2RBC6</accession>
<evidence type="ECO:0000256" key="12">
    <source>
        <dbReference type="ARBA" id="ARBA00038781"/>
    </source>
</evidence>
<dbReference type="PROSITE" id="PS00211">
    <property type="entry name" value="ABC_TRANSPORTER_1"/>
    <property type="match status" value="1"/>
</dbReference>
<dbReference type="RefSeq" id="WP_230741117.1">
    <property type="nucleotide sequence ID" value="NZ_PGCK01000003.1"/>
</dbReference>
<evidence type="ECO:0000259" key="16">
    <source>
        <dbReference type="PROSITE" id="PS50893"/>
    </source>
</evidence>
<keyword evidence="10" id="KW-0472">Membrane</keyword>
<keyword evidence="5" id="KW-0500">Molybdenum</keyword>
<comment type="subcellular location">
    <subcellularLocation>
        <location evidence="1">Cell membrane</location>
        <topology evidence="1">Peripheral membrane protein</topology>
    </subcellularLocation>
</comment>
<keyword evidence="3" id="KW-1003">Cell membrane</keyword>
<keyword evidence="2" id="KW-0813">Transport</keyword>
<sequence length="236" mass="26151">MLKIKTVKMLRDYELNVDIGLNGHRTLVLMGNNGSGKTTVLNMVSGILSPDSGTIEVSGRKFFDSGSNIDVPLNKRNIGYVFQNYALFPHMTVMDNVAFGLRMKKMTADDIKNRVKAQLDSVGLWELRNEKAIKLSGGQKQRVALARALVIKPDILLLDEPLSALDVKTQVSMRAELRSSLKETGLPCIIVTHNIKDAVELGEMVYIMDQGRVAASGEPSEVLRKGHNDFIDNFYS</sequence>
<comment type="catalytic activity">
    <reaction evidence="15">
        <text>tungstate(in) + ATP + H2O = tungstate(out) + ADP + phosphate + H(+)</text>
        <dbReference type="Rhea" id="RHEA:35027"/>
        <dbReference type="ChEBI" id="CHEBI:15377"/>
        <dbReference type="ChEBI" id="CHEBI:15378"/>
        <dbReference type="ChEBI" id="CHEBI:30616"/>
        <dbReference type="ChEBI" id="CHEBI:43474"/>
        <dbReference type="ChEBI" id="CHEBI:46502"/>
        <dbReference type="ChEBI" id="CHEBI:456216"/>
        <dbReference type="EC" id="7.3.2.6"/>
    </reaction>
</comment>
<evidence type="ECO:0000256" key="9">
    <source>
        <dbReference type="ARBA" id="ARBA00023065"/>
    </source>
</evidence>
<dbReference type="Gene3D" id="3.40.50.300">
    <property type="entry name" value="P-loop containing nucleotide triphosphate hydrolases"/>
    <property type="match status" value="1"/>
</dbReference>
<evidence type="ECO:0000256" key="2">
    <source>
        <dbReference type="ARBA" id="ARBA00022448"/>
    </source>
</evidence>
<keyword evidence="4" id="KW-0410">Iron transport</keyword>
<dbReference type="InterPro" id="IPR017871">
    <property type="entry name" value="ABC_transporter-like_CS"/>
</dbReference>
<dbReference type="GO" id="GO:0015408">
    <property type="term" value="F:ABC-type ferric iron transporter activity"/>
    <property type="evidence" value="ECO:0007669"/>
    <property type="project" value="InterPro"/>
</dbReference>
<dbReference type="PANTHER" id="PTHR42781">
    <property type="entry name" value="SPERMIDINE/PUTRESCINE IMPORT ATP-BINDING PROTEIN POTA"/>
    <property type="match status" value="1"/>
</dbReference>
<comment type="caution">
    <text evidence="17">The sequence shown here is derived from an EMBL/GenBank/DDBJ whole genome shotgun (WGS) entry which is preliminary data.</text>
</comment>
<evidence type="ECO:0000256" key="5">
    <source>
        <dbReference type="ARBA" id="ARBA00022505"/>
    </source>
</evidence>
<dbReference type="SMART" id="SM00382">
    <property type="entry name" value="AAA"/>
    <property type="match status" value="1"/>
</dbReference>
<evidence type="ECO:0000256" key="10">
    <source>
        <dbReference type="ARBA" id="ARBA00023136"/>
    </source>
</evidence>
<evidence type="ECO:0000256" key="4">
    <source>
        <dbReference type="ARBA" id="ARBA00022496"/>
    </source>
</evidence>
<dbReference type="GO" id="GO:0005524">
    <property type="term" value="F:ATP binding"/>
    <property type="evidence" value="ECO:0007669"/>
    <property type="project" value="UniProtKB-KW"/>
</dbReference>
<comment type="similarity">
    <text evidence="11">Belongs to the ABC transporter superfamily. Sulfate/tungstate importer (TC 3.A.1.6) family.</text>
</comment>
<dbReference type="PANTHER" id="PTHR42781:SF4">
    <property type="entry name" value="SPERMIDINE_PUTRESCINE IMPORT ATP-BINDING PROTEIN POTA"/>
    <property type="match status" value="1"/>
</dbReference>
<dbReference type="CDD" id="cd03259">
    <property type="entry name" value="ABC_Carb_Solutes_like"/>
    <property type="match status" value="1"/>
</dbReference>
<evidence type="ECO:0000256" key="7">
    <source>
        <dbReference type="ARBA" id="ARBA00022840"/>
    </source>
</evidence>
<dbReference type="AlphaFoldDB" id="A0AAP2RBC6"/>
<proteinExistence type="inferred from homology"/>
<dbReference type="GO" id="GO:0016887">
    <property type="term" value="F:ATP hydrolysis activity"/>
    <property type="evidence" value="ECO:0007669"/>
    <property type="project" value="InterPro"/>
</dbReference>
<dbReference type="SUPFAM" id="SSF52540">
    <property type="entry name" value="P-loop containing nucleoside triphosphate hydrolases"/>
    <property type="match status" value="1"/>
</dbReference>
<dbReference type="InterPro" id="IPR027417">
    <property type="entry name" value="P-loop_NTPase"/>
</dbReference>
<dbReference type="GO" id="GO:0005886">
    <property type="term" value="C:plasma membrane"/>
    <property type="evidence" value="ECO:0007669"/>
    <property type="project" value="UniProtKB-SubCell"/>
</dbReference>
<organism evidence="17 18">
    <name type="scientific">Methanooceanicella nereidis</name>
    <dbReference type="NCBI Taxonomy" id="2052831"/>
    <lineage>
        <taxon>Archaea</taxon>
        <taxon>Methanobacteriati</taxon>
        <taxon>Methanobacteriota</taxon>
        <taxon>Stenosarchaea group</taxon>
        <taxon>Methanomicrobia</taxon>
        <taxon>Methanocellales</taxon>
        <taxon>Methanocellaceae</taxon>
        <taxon>Methanooceanicella</taxon>
    </lineage>
</organism>
<dbReference type="InterPro" id="IPR015853">
    <property type="entry name" value="ABC_transpr_FbpC"/>
</dbReference>
<keyword evidence="6" id="KW-0547">Nucleotide-binding</keyword>
<gene>
    <name evidence="17" type="ORF">CUJ83_04660</name>
</gene>
<dbReference type="InterPro" id="IPR050093">
    <property type="entry name" value="ABC_SmlMolc_Importer"/>
</dbReference>
<dbReference type="InterPro" id="IPR003439">
    <property type="entry name" value="ABC_transporter-like_ATP-bd"/>
</dbReference>
<evidence type="ECO:0000256" key="3">
    <source>
        <dbReference type="ARBA" id="ARBA00022475"/>
    </source>
</evidence>
<evidence type="ECO:0000313" key="18">
    <source>
        <dbReference type="Proteomes" id="UP001320159"/>
    </source>
</evidence>
<dbReference type="InterPro" id="IPR003593">
    <property type="entry name" value="AAA+_ATPase"/>
</dbReference>
<protein>
    <recommendedName>
        <fullName evidence="14">Molybdate/tungstate import ATP-binding protein WtpC</fullName>
        <ecNumber evidence="13">7.3.2.6</ecNumber>
    </recommendedName>
</protein>
<comment type="subunit">
    <text evidence="12">The complex is composed of two ATP-binding proteins (WtpC), two transmembrane proteins (WtpB) and a solute-binding protein (WtpA).</text>
</comment>
<dbReference type="Pfam" id="PF00005">
    <property type="entry name" value="ABC_tran"/>
    <property type="match status" value="1"/>
</dbReference>
<evidence type="ECO:0000256" key="11">
    <source>
        <dbReference type="ARBA" id="ARBA00038307"/>
    </source>
</evidence>
<evidence type="ECO:0000256" key="15">
    <source>
        <dbReference type="ARBA" id="ARBA00047936"/>
    </source>
</evidence>
<evidence type="ECO:0000256" key="6">
    <source>
        <dbReference type="ARBA" id="ARBA00022741"/>
    </source>
</evidence>
<dbReference type="EC" id="7.3.2.6" evidence="13"/>
<dbReference type="PROSITE" id="PS50893">
    <property type="entry name" value="ABC_TRANSPORTER_2"/>
    <property type="match status" value="1"/>
</dbReference>
<reference evidence="17 18" key="1">
    <citation type="submission" date="2017-11" db="EMBL/GenBank/DDBJ databases">
        <title>Isolation and Characterization of Family Methanocellaceae Species from Potential Methane Hydrate Area Offshore Southwestern Taiwan.</title>
        <authorList>
            <person name="Zhang W.-L."/>
            <person name="Chen W.-C."/>
            <person name="Lai M.-C."/>
            <person name="Chen S.-C."/>
        </authorList>
    </citation>
    <scope>NUCLEOTIDE SEQUENCE [LARGE SCALE GENOMIC DNA]</scope>
    <source>
        <strain evidence="17 18">CWC-04</strain>
    </source>
</reference>
<evidence type="ECO:0000256" key="1">
    <source>
        <dbReference type="ARBA" id="ARBA00004202"/>
    </source>
</evidence>
<dbReference type="Proteomes" id="UP001320159">
    <property type="component" value="Unassembled WGS sequence"/>
</dbReference>
<feature type="domain" description="ABC transporter" evidence="16">
    <location>
        <begin position="2"/>
        <end position="235"/>
    </location>
</feature>
<evidence type="ECO:0000256" key="8">
    <source>
        <dbReference type="ARBA" id="ARBA00023004"/>
    </source>
</evidence>
<keyword evidence="18" id="KW-1185">Reference proteome</keyword>
<keyword evidence="7" id="KW-0067">ATP-binding</keyword>
<evidence type="ECO:0000313" key="17">
    <source>
        <dbReference type="EMBL" id="MCD1294288.1"/>
    </source>
</evidence>
<evidence type="ECO:0000256" key="13">
    <source>
        <dbReference type="ARBA" id="ARBA00039025"/>
    </source>
</evidence>
<evidence type="ECO:0000256" key="14">
    <source>
        <dbReference type="ARBA" id="ARBA00041133"/>
    </source>
</evidence>